<dbReference type="GO" id="GO:0030026">
    <property type="term" value="P:intracellular manganese ion homeostasis"/>
    <property type="evidence" value="ECO:0007669"/>
    <property type="project" value="TreeGrafter"/>
</dbReference>
<name>A0AAD6RIC1_9ROSI</name>
<dbReference type="AlphaFoldDB" id="A0AAD6RIC1"/>
<evidence type="ECO:0000313" key="1">
    <source>
        <dbReference type="EMBL" id="KAJ7009056.1"/>
    </source>
</evidence>
<organism evidence="1 2">
    <name type="scientific">Populus alba x Populus x berolinensis</name>
    <dbReference type="NCBI Taxonomy" id="444605"/>
    <lineage>
        <taxon>Eukaryota</taxon>
        <taxon>Viridiplantae</taxon>
        <taxon>Streptophyta</taxon>
        <taxon>Embryophyta</taxon>
        <taxon>Tracheophyta</taxon>
        <taxon>Spermatophyta</taxon>
        <taxon>Magnoliopsida</taxon>
        <taxon>eudicotyledons</taxon>
        <taxon>Gunneridae</taxon>
        <taxon>Pentapetalae</taxon>
        <taxon>rosids</taxon>
        <taxon>fabids</taxon>
        <taxon>Malpighiales</taxon>
        <taxon>Salicaceae</taxon>
        <taxon>Saliceae</taxon>
        <taxon>Populus</taxon>
    </lineage>
</organism>
<comment type="caution">
    <text evidence="1">The sequence shown here is derived from an EMBL/GenBank/DDBJ whole genome shotgun (WGS) entry which is preliminary data.</text>
</comment>
<dbReference type="PANTHER" id="PTHR12064">
    <property type="entry name" value="METAL TRANSPORTER CNNM"/>
    <property type="match status" value="1"/>
</dbReference>
<dbReference type="GO" id="GO:0010960">
    <property type="term" value="P:magnesium ion homeostasis"/>
    <property type="evidence" value="ECO:0007669"/>
    <property type="project" value="InterPro"/>
</dbReference>
<protein>
    <submittedName>
        <fullName evidence="1">Uncharacterized protein</fullName>
    </submittedName>
</protein>
<dbReference type="EMBL" id="JAQIZT010000002">
    <property type="protein sequence ID" value="KAJ7009056.1"/>
    <property type="molecule type" value="Genomic_DNA"/>
</dbReference>
<dbReference type="GO" id="GO:0005737">
    <property type="term" value="C:cytoplasm"/>
    <property type="evidence" value="ECO:0007669"/>
    <property type="project" value="TreeGrafter"/>
</dbReference>
<dbReference type="InterPro" id="IPR045095">
    <property type="entry name" value="ACDP"/>
</dbReference>
<gene>
    <name evidence="1" type="ORF">NC653_007638</name>
</gene>
<keyword evidence="2" id="KW-1185">Reference proteome</keyword>
<reference evidence="1" key="1">
    <citation type="journal article" date="2023" name="Mol. Ecol. Resour.">
        <title>Chromosome-level genome assembly of a triploid poplar Populus alba 'Berolinensis'.</title>
        <authorList>
            <person name="Chen S."/>
            <person name="Yu Y."/>
            <person name="Wang X."/>
            <person name="Wang S."/>
            <person name="Zhang T."/>
            <person name="Zhou Y."/>
            <person name="He R."/>
            <person name="Meng N."/>
            <person name="Wang Y."/>
            <person name="Liu W."/>
            <person name="Liu Z."/>
            <person name="Liu J."/>
            <person name="Guo Q."/>
            <person name="Huang H."/>
            <person name="Sederoff R.R."/>
            <person name="Wang G."/>
            <person name="Qu G."/>
            <person name="Chen S."/>
        </authorList>
    </citation>
    <scope>NUCLEOTIDE SEQUENCE</scope>
    <source>
        <strain evidence="1">SC-2020</strain>
    </source>
</reference>
<proteinExistence type="predicted"/>
<sequence length="193" mass="21691">MAGLTLALVSMGLVDLQVLIKFGLPQDDIHTGTLPRISILPQAVCNRYGLTVGAAMTPLARVLLLLFFPISYPVRQIPDSESTIRTSFLASELYSVQVDLATDNSRQVTETAYMILSFPRKLRLLIRSSTLSCQSQSANVFLCQEGILGETDEHVNIHNRTKALYLILDRFIKDELEHLWHHPFCFEQIEGMS</sequence>
<dbReference type="PANTHER" id="PTHR12064:SF76">
    <property type="entry name" value="CNNM TRANSMEMBRANE DOMAIN-CONTAINING PROTEIN"/>
    <property type="match status" value="1"/>
</dbReference>
<evidence type="ECO:0000313" key="2">
    <source>
        <dbReference type="Proteomes" id="UP001164929"/>
    </source>
</evidence>
<accession>A0AAD6RIC1</accession>
<dbReference type="Proteomes" id="UP001164929">
    <property type="component" value="Chromosome 2"/>
</dbReference>